<evidence type="ECO:0000313" key="2">
    <source>
        <dbReference type="Proteomes" id="UP000807159"/>
    </source>
</evidence>
<comment type="caution">
    <text evidence="1">The sequence shown here is derived from an EMBL/GenBank/DDBJ whole genome shotgun (WGS) entry which is preliminary data.</text>
</comment>
<dbReference type="Proteomes" id="UP000807159">
    <property type="component" value="Chromosome 18"/>
</dbReference>
<dbReference type="PANTHER" id="PTHR33257:SF23">
    <property type="match status" value="1"/>
</dbReference>
<dbReference type="PANTHER" id="PTHR33257">
    <property type="entry name" value="OS05G0165500 PROTEIN"/>
    <property type="match status" value="1"/>
</dbReference>
<keyword evidence="2" id="KW-1185">Reference proteome</keyword>
<dbReference type="AlphaFoldDB" id="A0A8T2WNC0"/>
<accession>A0A8T2WNC0</accession>
<gene>
    <name evidence="1" type="ORF">H0E87_029491</name>
</gene>
<proteinExistence type="predicted"/>
<reference evidence="1" key="1">
    <citation type="journal article" date="2021" name="J. Hered.">
        <title>Genome Assembly of Salicaceae Populus deltoides (Eastern Cottonwood) I-69 Based on Nanopore Sequencing and Hi-C Technologies.</title>
        <authorList>
            <person name="Bai S."/>
            <person name="Wu H."/>
            <person name="Zhang J."/>
            <person name="Pan Z."/>
            <person name="Zhao W."/>
            <person name="Li Z."/>
            <person name="Tong C."/>
        </authorList>
    </citation>
    <scope>NUCLEOTIDE SEQUENCE</scope>
    <source>
        <tissue evidence="1">Leaf</tissue>
    </source>
</reference>
<dbReference type="EMBL" id="JACEGQ020000018">
    <property type="protein sequence ID" value="KAH8482034.1"/>
    <property type="molecule type" value="Genomic_DNA"/>
</dbReference>
<name>A0A8T2WNC0_POPDE</name>
<sequence>MTLEGIETGREERIVSLYQVDPGFYKKILSRNSSLKCSSSISIYRNPGEVPFTWEMQPGKPREASKAEIARPLRPPPAVHGLNMPKPPRFHHSGPLAYLLRHLEKVKKIKNMQLGLPPAVPSWSILHMGAKVKFLKSSEKVKKIKNTRIGKKIKNIYLGKKSKAKPVETNIGFASGTDESDGFRSCIDFTPSPSTHDACGSSLSSSFSFNQAKKSPKRLRSWNLSMELPKCRINK</sequence>
<evidence type="ECO:0000313" key="1">
    <source>
        <dbReference type="EMBL" id="KAH8482034.1"/>
    </source>
</evidence>
<organism evidence="1 2">
    <name type="scientific">Populus deltoides</name>
    <name type="common">Eastern poplar</name>
    <name type="synonym">Eastern cottonwood</name>
    <dbReference type="NCBI Taxonomy" id="3696"/>
    <lineage>
        <taxon>Eukaryota</taxon>
        <taxon>Viridiplantae</taxon>
        <taxon>Streptophyta</taxon>
        <taxon>Embryophyta</taxon>
        <taxon>Tracheophyta</taxon>
        <taxon>Spermatophyta</taxon>
        <taxon>Magnoliopsida</taxon>
        <taxon>eudicotyledons</taxon>
        <taxon>Gunneridae</taxon>
        <taxon>Pentapetalae</taxon>
        <taxon>rosids</taxon>
        <taxon>fabids</taxon>
        <taxon>Malpighiales</taxon>
        <taxon>Salicaceae</taxon>
        <taxon>Saliceae</taxon>
        <taxon>Populus</taxon>
    </lineage>
</organism>
<protein>
    <submittedName>
        <fullName evidence="1">Uncharacterized protein</fullName>
    </submittedName>
</protein>